<evidence type="ECO:0000256" key="2">
    <source>
        <dbReference type="ARBA" id="ARBA00022801"/>
    </source>
</evidence>
<dbReference type="STRING" id="4615.A0A199ULJ5"/>
<evidence type="ECO:0000259" key="5">
    <source>
        <dbReference type="Pfam" id="PF00270"/>
    </source>
</evidence>
<keyword evidence="1" id="KW-0547">Nucleotide-binding</keyword>
<evidence type="ECO:0000256" key="4">
    <source>
        <dbReference type="ARBA" id="ARBA00022840"/>
    </source>
</evidence>
<dbReference type="GO" id="GO:0005524">
    <property type="term" value="F:ATP binding"/>
    <property type="evidence" value="ECO:0007669"/>
    <property type="project" value="UniProtKB-KW"/>
</dbReference>
<dbReference type="InterPro" id="IPR011545">
    <property type="entry name" value="DEAD/DEAH_box_helicase_dom"/>
</dbReference>
<name>A0A199ULJ5_ANACO</name>
<sequence length="102" mass="10887">MLHDLITSLLPAGHDVIRLAQTGSGKTGAFALLNLKALLQKPQPFFACVLSPTRSSSCSRPVGLISEELAIQMSEQFEALGSGIGVKCSVVNSSIWMIKILF</sequence>
<evidence type="ECO:0000313" key="6">
    <source>
        <dbReference type="EMBL" id="OAY65603.1"/>
    </source>
</evidence>
<dbReference type="GO" id="GO:0005829">
    <property type="term" value="C:cytosol"/>
    <property type="evidence" value="ECO:0007669"/>
    <property type="project" value="TreeGrafter"/>
</dbReference>
<dbReference type="GO" id="GO:0003724">
    <property type="term" value="F:RNA helicase activity"/>
    <property type="evidence" value="ECO:0007669"/>
    <property type="project" value="TreeGrafter"/>
</dbReference>
<dbReference type="AlphaFoldDB" id="A0A199ULJ5"/>
<reference evidence="6 7" key="1">
    <citation type="journal article" date="2016" name="DNA Res.">
        <title>The draft genome of MD-2 pineapple using hybrid error correction of long reads.</title>
        <authorList>
            <person name="Redwan R.M."/>
            <person name="Saidin A."/>
            <person name="Kumar S.V."/>
        </authorList>
    </citation>
    <scope>NUCLEOTIDE SEQUENCE [LARGE SCALE GENOMIC DNA]</scope>
    <source>
        <strain evidence="7">cv. MD2</strain>
        <tissue evidence="6">Leaf</tissue>
    </source>
</reference>
<dbReference type="GO" id="GO:0016787">
    <property type="term" value="F:hydrolase activity"/>
    <property type="evidence" value="ECO:0007669"/>
    <property type="project" value="UniProtKB-KW"/>
</dbReference>
<dbReference type="SUPFAM" id="SSF52540">
    <property type="entry name" value="P-loop containing nucleoside triphosphate hydrolases"/>
    <property type="match status" value="1"/>
</dbReference>
<accession>A0A199ULJ5</accession>
<gene>
    <name evidence="6" type="ORF">ACMD2_05323</name>
</gene>
<dbReference type="InterPro" id="IPR050079">
    <property type="entry name" value="DEAD_box_RNA_helicase"/>
</dbReference>
<dbReference type="InterPro" id="IPR027417">
    <property type="entry name" value="P-loop_NTPase"/>
</dbReference>
<keyword evidence="2" id="KW-0378">Hydrolase</keyword>
<evidence type="ECO:0000313" key="7">
    <source>
        <dbReference type="Proteomes" id="UP000092600"/>
    </source>
</evidence>
<dbReference type="EMBL" id="LSRQ01006777">
    <property type="protein sequence ID" value="OAY65603.1"/>
    <property type="molecule type" value="Genomic_DNA"/>
</dbReference>
<feature type="domain" description="DEAD/DEAH-box helicase" evidence="5">
    <location>
        <begin position="6"/>
        <end position="55"/>
    </location>
</feature>
<dbReference type="GO" id="GO:0003676">
    <property type="term" value="F:nucleic acid binding"/>
    <property type="evidence" value="ECO:0007669"/>
    <property type="project" value="InterPro"/>
</dbReference>
<protein>
    <submittedName>
        <fullName evidence="6">Putative ATP-dependent RNA helicase DDX47</fullName>
    </submittedName>
</protein>
<evidence type="ECO:0000256" key="1">
    <source>
        <dbReference type="ARBA" id="ARBA00022741"/>
    </source>
</evidence>
<keyword evidence="3 6" id="KW-0347">Helicase</keyword>
<dbReference type="PANTHER" id="PTHR47959">
    <property type="entry name" value="ATP-DEPENDENT RNA HELICASE RHLE-RELATED"/>
    <property type="match status" value="1"/>
</dbReference>
<dbReference type="Gene3D" id="3.40.50.300">
    <property type="entry name" value="P-loop containing nucleotide triphosphate hydrolases"/>
    <property type="match status" value="1"/>
</dbReference>
<dbReference type="Proteomes" id="UP000092600">
    <property type="component" value="Unassembled WGS sequence"/>
</dbReference>
<dbReference type="Pfam" id="PF00270">
    <property type="entry name" value="DEAD"/>
    <property type="match status" value="1"/>
</dbReference>
<evidence type="ECO:0000256" key="3">
    <source>
        <dbReference type="ARBA" id="ARBA00022806"/>
    </source>
</evidence>
<organism evidence="6 7">
    <name type="scientific">Ananas comosus</name>
    <name type="common">Pineapple</name>
    <name type="synonym">Ananas ananas</name>
    <dbReference type="NCBI Taxonomy" id="4615"/>
    <lineage>
        <taxon>Eukaryota</taxon>
        <taxon>Viridiplantae</taxon>
        <taxon>Streptophyta</taxon>
        <taxon>Embryophyta</taxon>
        <taxon>Tracheophyta</taxon>
        <taxon>Spermatophyta</taxon>
        <taxon>Magnoliopsida</taxon>
        <taxon>Liliopsida</taxon>
        <taxon>Poales</taxon>
        <taxon>Bromeliaceae</taxon>
        <taxon>Bromelioideae</taxon>
        <taxon>Ananas</taxon>
    </lineage>
</organism>
<proteinExistence type="predicted"/>
<keyword evidence="4" id="KW-0067">ATP-binding</keyword>
<comment type="caution">
    <text evidence="6">The sequence shown here is derived from an EMBL/GenBank/DDBJ whole genome shotgun (WGS) entry which is preliminary data.</text>
</comment>
<dbReference type="PANTHER" id="PTHR47959:SF24">
    <property type="entry name" value="ATP-DEPENDENT RNA HELICASE"/>
    <property type="match status" value="1"/>
</dbReference>